<dbReference type="AlphaFoldDB" id="A0A1I7T961"/>
<proteinExistence type="predicted"/>
<name>A0A1I7T961_9PELO</name>
<dbReference type="WBParaSite" id="Csp11.Scaffold552.g3651.t1">
    <property type="protein sequence ID" value="Csp11.Scaffold552.g3651.t1"/>
    <property type="gene ID" value="Csp11.Scaffold552.g3651"/>
</dbReference>
<protein>
    <submittedName>
        <fullName evidence="2">Protein AATF</fullName>
    </submittedName>
</protein>
<dbReference type="Proteomes" id="UP000095282">
    <property type="component" value="Unplaced"/>
</dbReference>
<evidence type="ECO:0000313" key="1">
    <source>
        <dbReference type="Proteomes" id="UP000095282"/>
    </source>
</evidence>
<evidence type="ECO:0000313" key="2">
    <source>
        <dbReference type="WBParaSite" id="Csp11.Scaffold552.g3651.t1"/>
    </source>
</evidence>
<sequence length="70" mass="8431">MISVFTFPLLFEKPDVLVDDTGVQSNEKKLLFDEDEDDDYEVYEKKKSHVCPSEVRYLENKTKEMKKRRR</sequence>
<organism evidence="1 2">
    <name type="scientific">Caenorhabditis tropicalis</name>
    <dbReference type="NCBI Taxonomy" id="1561998"/>
    <lineage>
        <taxon>Eukaryota</taxon>
        <taxon>Metazoa</taxon>
        <taxon>Ecdysozoa</taxon>
        <taxon>Nematoda</taxon>
        <taxon>Chromadorea</taxon>
        <taxon>Rhabditida</taxon>
        <taxon>Rhabditina</taxon>
        <taxon>Rhabditomorpha</taxon>
        <taxon>Rhabditoidea</taxon>
        <taxon>Rhabditidae</taxon>
        <taxon>Peloderinae</taxon>
        <taxon>Caenorhabditis</taxon>
    </lineage>
</organism>
<keyword evidence="1" id="KW-1185">Reference proteome</keyword>
<reference evidence="2" key="1">
    <citation type="submission" date="2016-11" db="UniProtKB">
        <authorList>
            <consortium name="WormBaseParasite"/>
        </authorList>
    </citation>
    <scope>IDENTIFICATION</scope>
</reference>
<accession>A0A1I7T961</accession>